<organism evidence="3 4">
    <name type="scientific">candidate division WOR-3 bacterium JGI_Cruoil_03_51_56</name>
    <dbReference type="NCBI Taxonomy" id="1973747"/>
    <lineage>
        <taxon>Bacteria</taxon>
        <taxon>Bacteria division WOR-3</taxon>
    </lineage>
</organism>
<accession>A0A235BQE0</accession>
<evidence type="ECO:0000259" key="2">
    <source>
        <dbReference type="Pfam" id="PF18551"/>
    </source>
</evidence>
<gene>
    <name evidence="3" type="ORF">CH330_07890</name>
</gene>
<dbReference type="InterPro" id="IPR011335">
    <property type="entry name" value="Restrct_endonuc-II-like"/>
</dbReference>
<dbReference type="AlphaFoldDB" id="A0A235BQE0"/>
<reference evidence="3 4" key="1">
    <citation type="submission" date="2017-07" db="EMBL/GenBank/DDBJ databases">
        <title>Recovery of genomes from metagenomes via a dereplication, aggregation, and scoring strategy.</title>
        <authorList>
            <person name="Sieber C.M."/>
            <person name="Probst A.J."/>
            <person name="Sharrar A."/>
            <person name="Thomas B.C."/>
            <person name="Hess M."/>
            <person name="Tringe S.G."/>
            <person name="Banfield J.F."/>
        </authorList>
    </citation>
    <scope>NUCLEOTIDE SEQUENCE [LARGE SCALE GENOMIC DNA]</scope>
    <source>
        <strain evidence="3">JGI_Cruoil_03_51_56</strain>
    </source>
</reference>
<dbReference type="Gene3D" id="3.40.1350.10">
    <property type="match status" value="1"/>
</dbReference>
<dbReference type="GO" id="GO:0004519">
    <property type="term" value="F:endonuclease activity"/>
    <property type="evidence" value="ECO:0007669"/>
    <property type="project" value="InterPro"/>
</dbReference>
<dbReference type="GO" id="GO:0009307">
    <property type="term" value="P:DNA restriction-modification system"/>
    <property type="evidence" value="ECO:0007669"/>
    <property type="project" value="InterPro"/>
</dbReference>
<dbReference type="Proteomes" id="UP000215559">
    <property type="component" value="Unassembled WGS sequence"/>
</dbReference>
<evidence type="ECO:0000313" key="4">
    <source>
        <dbReference type="Proteomes" id="UP000215559"/>
    </source>
</evidence>
<evidence type="ECO:0008006" key="5">
    <source>
        <dbReference type="Google" id="ProtNLM"/>
    </source>
</evidence>
<dbReference type="InterPro" id="IPR040572">
    <property type="entry name" value="TackOD1"/>
</dbReference>
<dbReference type="Pfam" id="PF04471">
    <property type="entry name" value="Mrr_cat"/>
    <property type="match status" value="1"/>
</dbReference>
<feature type="domain" description="Restriction endonuclease type IV Mrr" evidence="1">
    <location>
        <begin position="205"/>
        <end position="308"/>
    </location>
</feature>
<dbReference type="GO" id="GO:0003677">
    <property type="term" value="F:DNA binding"/>
    <property type="evidence" value="ECO:0007669"/>
    <property type="project" value="InterPro"/>
</dbReference>
<comment type="caution">
    <text evidence="3">The sequence shown here is derived from an EMBL/GenBank/DDBJ whole genome shotgun (WGS) entry which is preliminary data.</text>
</comment>
<proteinExistence type="predicted"/>
<evidence type="ECO:0000259" key="1">
    <source>
        <dbReference type="Pfam" id="PF04471"/>
    </source>
</evidence>
<dbReference type="InterPro" id="IPR011856">
    <property type="entry name" value="tRNA_endonuc-like_dom_sf"/>
</dbReference>
<dbReference type="EMBL" id="NOZP01000142">
    <property type="protein sequence ID" value="OYD14693.1"/>
    <property type="molecule type" value="Genomic_DNA"/>
</dbReference>
<dbReference type="SUPFAM" id="SSF52980">
    <property type="entry name" value="Restriction endonuclease-like"/>
    <property type="match status" value="1"/>
</dbReference>
<dbReference type="InterPro" id="IPR007560">
    <property type="entry name" value="Restrct_endonuc_IV_Mrr"/>
</dbReference>
<sequence>MVLNDPKVARLFEFLIDHQKTPALEPVFAPRRDGWVSYPSIEEQLGVESDYVVRLLEDLRRLGYLHKQFHDKVLFCPACNSQDLQLVILCPKCHSAHLLRKRFLKHNNCGYVGPEENFGRGETRICPKCRDELVLLGSDYQNMGIRYGCGDCGEVVENPEEKWLCRSCGRFFGKLDVRELVLYRYEVNPAQLAKLKVERIPKARVHEFLTREGYEIQESALATGRSGAEHQIDLLATKRSGPLEHRIVVGFASAEKEVDSEEVIKLYAKAYDVDAQDTILVVSPRLSKDAQNFARHYHIKVFDAEQLNHPNVNISV</sequence>
<name>A0A235BQE0_UNCW3</name>
<protein>
    <recommendedName>
        <fullName evidence="5">Thaumarchaeal output domain-containing protein</fullName>
    </recommendedName>
</protein>
<dbReference type="Pfam" id="PF18551">
    <property type="entry name" value="TackOD1"/>
    <property type="match status" value="1"/>
</dbReference>
<evidence type="ECO:0000313" key="3">
    <source>
        <dbReference type="EMBL" id="OYD14693.1"/>
    </source>
</evidence>
<feature type="domain" description="Thaumarchaeal output" evidence="2">
    <location>
        <begin position="9"/>
        <end position="186"/>
    </location>
</feature>